<feature type="active site" description="Proton donor" evidence="4">
    <location>
        <position position="205"/>
    </location>
</feature>
<dbReference type="Proteomes" id="UP001377804">
    <property type="component" value="Unassembled WGS sequence"/>
</dbReference>
<dbReference type="PANTHER" id="PTHR43691:SF11">
    <property type="entry name" value="FI09636P-RELATED"/>
    <property type="match status" value="1"/>
</dbReference>
<feature type="domain" description="Nucleoside phosphorylase" evidence="5">
    <location>
        <begin position="16"/>
        <end position="225"/>
    </location>
</feature>
<evidence type="ECO:0000256" key="1">
    <source>
        <dbReference type="ARBA" id="ARBA00022676"/>
    </source>
</evidence>
<feature type="binding site" evidence="4">
    <location>
        <position position="44"/>
    </location>
    <ligand>
        <name>phosphate</name>
        <dbReference type="ChEBI" id="CHEBI:43474"/>
        <note>ligand shared between dimeric partners</note>
    </ligand>
</feature>
<comment type="catalytic activity">
    <reaction evidence="4">
        <text>a purine D-ribonucleoside + phosphate = a purine nucleobase + alpha-D-ribose 1-phosphate</text>
        <dbReference type="Rhea" id="RHEA:19805"/>
        <dbReference type="ChEBI" id="CHEBI:26386"/>
        <dbReference type="ChEBI" id="CHEBI:43474"/>
        <dbReference type="ChEBI" id="CHEBI:57720"/>
        <dbReference type="ChEBI" id="CHEBI:142355"/>
        <dbReference type="EC" id="2.4.2.1"/>
    </reaction>
</comment>
<comment type="caution">
    <text evidence="6">The sequence shown here is derived from an EMBL/GenBank/DDBJ whole genome shotgun (WGS) entry which is preliminary data.</text>
</comment>
<feature type="binding site" description="in other chain" evidence="4">
    <location>
        <begin position="204"/>
        <end position="205"/>
    </location>
    <ligand>
        <name>a purine D-ribonucleoside</name>
        <dbReference type="ChEBI" id="CHEBI:142355"/>
        <note>ligand shared between dimeric partners</note>
    </ligand>
</feature>
<name>A0ABU8SEC3_9LACO</name>
<accession>A0ABU8SEC3</accession>
<dbReference type="PANTHER" id="PTHR43691">
    <property type="entry name" value="URIDINE PHOSPHORYLASE"/>
    <property type="match status" value="1"/>
</dbReference>
<feature type="binding site" description="in other chain" evidence="4">
    <location>
        <begin position="180"/>
        <end position="182"/>
    </location>
    <ligand>
        <name>a purine D-ribonucleoside</name>
        <dbReference type="ChEBI" id="CHEBI:142355"/>
        <note>ligand shared between dimeric partners</note>
    </ligand>
</feature>
<dbReference type="InterPro" id="IPR000845">
    <property type="entry name" value="Nucleoside_phosphorylase_d"/>
</dbReference>
<keyword evidence="2 4" id="KW-0808">Transferase</keyword>
<feature type="binding site" description="in other chain" evidence="4">
    <location>
        <begin position="88"/>
        <end position="91"/>
    </location>
    <ligand>
        <name>phosphate</name>
        <dbReference type="ChEBI" id="CHEBI:43474"/>
        <note>ligand shared between dimeric partners</note>
    </ligand>
</feature>
<dbReference type="CDD" id="cd09006">
    <property type="entry name" value="PNP_EcPNPI-like"/>
    <property type="match status" value="1"/>
</dbReference>
<comment type="similarity">
    <text evidence="4">Belongs to the PNP/UDP phosphorylase family.</text>
</comment>
<sequence length="237" mass="26320">MATPHIQAEKGEIASIVLLPGDPLRAKFIAENFLEDAKLYNSVRNTFGYTGTYKGVEISVQATGMGMPSMSIYANELMRDYGVKTLIRVGTTGSIREEVKVRDIVISQAASTDSNIIRTTFGDGIFYAPISDFGLLRKSVELAEEEGLNYHVGNTFGEDRFYNDEMNKDKLREYNLLCLEMEIPALYMLAAKYNCRALGILTVSDHLITGEQTSSDERQEGFGKMVELALETAIQAQ</sequence>
<evidence type="ECO:0000313" key="7">
    <source>
        <dbReference type="Proteomes" id="UP001377804"/>
    </source>
</evidence>
<dbReference type="InterPro" id="IPR035994">
    <property type="entry name" value="Nucleoside_phosphorylase_sf"/>
</dbReference>
<dbReference type="EMBL" id="JAWMWG010000001">
    <property type="protein sequence ID" value="MEJ6347737.1"/>
    <property type="molecule type" value="Genomic_DNA"/>
</dbReference>
<gene>
    <name evidence="4 6" type="primary">deoD</name>
    <name evidence="6" type="ORF">R4Y45_00475</name>
</gene>
<dbReference type="EC" id="2.4.2.1" evidence="4"/>
<reference evidence="6 7" key="1">
    <citation type="submission" date="2023-10" db="EMBL/GenBank/DDBJ databases">
        <title>Holzapfeliella saturejae sp. nov. isolated from Satureja montana flowers.</title>
        <authorList>
            <person name="Alcantara C."/>
            <person name="Zuniga M."/>
            <person name="Landete J.M."/>
            <person name="Monedero V."/>
        </authorList>
    </citation>
    <scope>NUCLEOTIDE SEQUENCE [LARGE SCALE GENOMIC DNA]</scope>
    <source>
        <strain evidence="6 7">He02</strain>
    </source>
</reference>
<proteinExistence type="inferred from homology"/>
<comment type="function">
    <text evidence="4">Catalyzes the reversible phosphorolytic breakdown of the N-glycosidic bond in the beta-(deoxy)ribonucleoside molecules, with the formation of the corresponding free purine bases and pentose-1-phosphate.</text>
</comment>
<evidence type="ECO:0000259" key="5">
    <source>
        <dbReference type="Pfam" id="PF01048"/>
    </source>
</evidence>
<dbReference type="SUPFAM" id="SSF53167">
    <property type="entry name" value="Purine and uridine phosphorylases"/>
    <property type="match status" value="1"/>
</dbReference>
<comment type="subunit">
    <text evidence="4">Homohexamer; trimer of homodimers.</text>
</comment>
<keyword evidence="7" id="KW-1185">Reference proteome</keyword>
<evidence type="ECO:0000256" key="4">
    <source>
        <dbReference type="HAMAP-Rule" id="MF_01627"/>
    </source>
</evidence>
<feature type="binding site" evidence="4">
    <location>
        <position position="5"/>
    </location>
    <ligand>
        <name>a purine D-ribonucleoside</name>
        <dbReference type="ChEBI" id="CHEBI:142355"/>
        <note>ligand shared between dimeric partners</note>
    </ligand>
</feature>
<dbReference type="GO" id="GO:0004731">
    <property type="term" value="F:purine-nucleoside phosphorylase activity"/>
    <property type="evidence" value="ECO:0007669"/>
    <property type="project" value="UniProtKB-EC"/>
</dbReference>
<dbReference type="InterPro" id="IPR004402">
    <property type="entry name" value="DeoD-type"/>
</dbReference>
<feature type="binding site" description="in other chain" evidence="4">
    <location>
        <position position="25"/>
    </location>
    <ligand>
        <name>phosphate</name>
        <dbReference type="ChEBI" id="CHEBI:43474"/>
        <note>ligand shared between dimeric partners</note>
    </ligand>
</feature>
<dbReference type="Gene3D" id="3.40.50.1580">
    <property type="entry name" value="Nucleoside phosphorylase domain"/>
    <property type="match status" value="1"/>
</dbReference>
<evidence type="ECO:0000256" key="3">
    <source>
        <dbReference type="ARBA" id="ARBA00048447"/>
    </source>
</evidence>
<dbReference type="Pfam" id="PF01048">
    <property type="entry name" value="PNP_UDP_1"/>
    <property type="match status" value="1"/>
</dbReference>
<dbReference type="NCBIfam" id="TIGR00107">
    <property type="entry name" value="deoD"/>
    <property type="match status" value="1"/>
</dbReference>
<comment type="catalytic activity">
    <reaction evidence="4">
        <text>a purine 2'-deoxy-D-ribonucleoside + phosphate = a purine nucleobase + 2-deoxy-alpha-D-ribose 1-phosphate</text>
        <dbReference type="Rhea" id="RHEA:36431"/>
        <dbReference type="ChEBI" id="CHEBI:26386"/>
        <dbReference type="ChEBI" id="CHEBI:43474"/>
        <dbReference type="ChEBI" id="CHEBI:57259"/>
        <dbReference type="ChEBI" id="CHEBI:142361"/>
        <dbReference type="EC" id="2.4.2.1"/>
    </reaction>
</comment>
<keyword evidence="1 4" id="KW-0328">Glycosyltransferase</keyword>
<feature type="binding site" description="in other chain" evidence="4">
    <location>
        <position position="21"/>
    </location>
    <ligand>
        <name>phosphate</name>
        <dbReference type="ChEBI" id="CHEBI:43474"/>
        <note>ligand shared between dimeric partners</note>
    </ligand>
</feature>
<evidence type="ECO:0000256" key="2">
    <source>
        <dbReference type="ARBA" id="ARBA00022679"/>
    </source>
</evidence>
<dbReference type="RefSeq" id="WP_339968187.1">
    <property type="nucleotide sequence ID" value="NZ_JAWMWG010000001.1"/>
</dbReference>
<evidence type="ECO:0000313" key="6">
    <source>
        <dbReference type="EMBL" id="MEJ6347737.1"/>
    </source>
</evidence>
<comment type="catalytic activity">
    <reaction evidence="3">
        <text>uridine + phosphate = alpha-D-ribose 1-phosphate + uracil</text>
        <dbReference type="Rhea" id="RHEA:24388"/>
        <dbReference type="ChEBI" id="CHEBI:16704"/>
        <dbReference type="ChEBI" id="CHEBI:17568"/>
        <dbReference type="ChEBI" id="CHEBI:43474"/>
        <dbReference type="ChEBI" id="CHEBI:57720"/>
        <dbReference type="EC" id="2.4.2.3"/>
    </reaction>
</comment>
<dbReference type="NCBIfam" id="NF004489">
    <property type="entry name" value="PRK05819.1"/>
    <property type="match status" value="1"/>
</dbReference>
<organism evidence="6 7">
    <name type="scientific">Holzapfeliella saturejae</name>
    <dbReference type="NCBI Taxonomy" id="3082953"/>
    <lineage>
        <taxon>Bacteria</taxon>
        <taxon>Bacillati</taxon>
        <taxon>Bacillota</taxon>
        <taxon>Bacilli</taxon>
        <taxon>Lactobacillales</taxon>
        <taxon>Lactobacillaceae</taxon>
        <taxon>Holzapfeliella</taxon>
    </lineage>
</organism>
<feature type="site" description="Important for catalytic activity" evidence="4">
    <location>
        <position position="218"/>
    </location>
</feature>
<protein>
    <recommendedName>
        <fullName evidence="4">Purine nucleoside phosphorylase DeoD-type</fullName>
        <shortName evidence="4">PNP</shortName>
        <ecNumber evidence="4">2.4.2.1</ecNumber>
    </recommendedName>
</protein>
<dbReference type="HAMAP" id="MF_01627">
    <property type="entry name" value="Pur_nucleosid_phosp"/>
    <property type="match status" value="1"/>
</dbReference>